<reference evidence="9 10" key="1">
    <citation type="journal article" date="2016" name="Nat. Commun.">
        <title>Extremotolerant tardigrade genome and improved radiotolerance of human cultured cells by tardigrade-unique protein.</title>
        <authorList>
            <person name="Hashimoto T."/>
            <person name="Horikawa D.D."/>
            <person name="Saito Y."/>
            <person name="Kuwahara H."/>
            <person name="Kozuka-Hata H."/>
            <person name="Shin-I T."/>
            <person name="Minakuchi Y."/>
            <person name="Ohishi K."/>
            <person name="Motoyama A."/>
            <person name="Aizu T."/>
            <person name="Enomoto A."/>
            <person name="Kondo K."/>
            <person name="Tanaka S."/>
            <person name="Hara Y."/>
            <person name="Koshikawa S."/>
            <person name="Sagara H."/>
            <person name="Miura T."/>
            <person name="Yokobori S."/>
            <person name="Miyagawa K."/>
            <person name="Suzuki Y."/>
            <person name="Kubo T."/>
            <person name="Oyama M."/>
            <person name="Kohara Y."/>
            <person name="Fujiyama A."/>
            <person name="Arakawa K."/>
            <person name="Katayama T."/>
            <person name="Toyoda A."/>
            <person name="Kunieda T."/>
        </authorList>
    </citation>
    <scope>NUCLEOTIDE SEQUENCE [LARGE SCALE GENOMIC DNA]</scope>
    <source>
        <strain evidence="9 10">YOKOZUNA-1</strain>
    </source>
</reference>
<feature type="domain" description="mRNA decay factor PAT1" evidence="8">
    <location>
        <begin position="506"/>
        <end position="767"/>
    </location>
</feature>
<feature type="compositionally biased region" description="Polar residues" evidence="7">
    <location>
        <begin position="181"/>
        <end position="217"/>
    </location>
</feature>
<organism evidence="9 10">
    <name type="scientific">Ramazzottius varieornatus</name>
    <name type="common">Water bear</name>
    <name type="synonym">Tardigrade</name>
    <dbReference type="NCBI Taxonomy" id="947166"/>
    <lineage>
        <taxon>Eukaryota</taxon>
        <taxon>Metazoa</taxon>
        <taxon>Ecdysozoa</taxon>
        <taxon>Tardigrada</taxon>
        <taxon>Eutardigrada</taxon>
        <taxon>Parachela</taxon>
        <taxon>Hypsibioidea</taxon>
        <taxon>Ramazzottiidae</taxon>
        <taxon>Ramazzottius</taxon>
    </lineage>
</organism>
<feature type="compositionally biased region" description="Basic and acidic residues" evidence="7">
    <location>
        <begin position="278"/>
        <end position="292"/>
    </location>
</feature>
<evidence type="ECO:0000259" key="8">
    <source>
        <dbReference type="Pfam" id="PF09770"/>
    </source>
</evidence>
<evidence type="ECO:0000313" key="9">
    <source>
        <dbReference type="EMBL" id="GAV08998.1"/>
    </source>
</evidence>
<evidence type="ECO:0000256" key="2">
    <source>
        <dbReference type="ARBA" id="ARBA00004201"/>
    </source>
</evidence>
<feature type="compositionally biased region" description="Polar residues" evidence="7">
    <location>
        <begin position="237"/>
        <end position="247"/>
    </location>
</feature>
<dbReference type="GO" id="GO:0000932">
    <property type="term" value="C:P-body"/>
    <property type="evidence" value="ECO:0007669"/>
    <property type="project" value="UniProtKB-SubCell"/>
</dbReference>
<feature type="region of interest" description="Disordered" evidence="7">
    <location>
        <begin position="156"/>
        <end position="222"/>
    </location>
</feature>
<protein>
    <recommendedName>
        <fullName evidence="8">mRNA decay factor PAT1 domain-containing protein</fullName>
    </recommendedName>
</protein>
<feature type="region of interest" description="Disordered" evidence="7">
    <location>
        <begin position="1"/>
        <end position="100"/>
    </location>
</feature>
<sequence>MNQPERDSAARGPFATTQFGQMSLHDQPPSNAHRLFTPGELTATDGWPNIPLDLNKINPREIFDVPRRASQGQSRSDSSAAFFGDRGNAPGGIFHDREESWPGVKTPEFFLDKEEEEERLPMDLSRLIDEDSFNSMQSRQDFFDEFTKQTYQPYQPRAIDSADSPWTSSSLSVLGKDKTWDSSSETSSYTPLGQDLTLRSTSETQVPHQQVPSSPSTAPAGRKAMTLEDLERMLIPQQPNQEEGVNNSEERQSGGILQGMQNPRVGGPFPPLVMPTPIRHEPDTDLRTRHPVDPAARAGPPGQPNFTSLYPLNPGQQPFPVFPPGMRPPQMHPQSQQGMLPNLMRLPNGQLISLQPQHHQQQDFRRPNGMPMQRGQFPQQFRPQQRPGFFLPPHGMMQHHQGPSRFMQSREFVNRQYVPDFGGQFDDEDECTGWMTEREKDWVIKIQQQQIKTENPYMDDYYFYVTNLKKMAKEGRGGASELSELDFIVPARMAAEPKEERSTMNHFEGSLGKVCISSVFNPRKTVDVEAFNIAKNRAPPSNQKRKWFVDPLQKEKGFSKSLLLSIEELYKLILELQDFNREVAALPEQQREQSVERRRNIINLMFDKLIQGTTPDVRVRNFCDTMKIRKGRELLRRVLPVLFKEQVLILTGYCVRALPILLDIPAERMEGFERCLIPVADSMKSCTFRKLVEMIAPIVEAKLNLLNTAYTGQSLLTHAVKNEFALSFLSLFVKRAEECYDTEYEALSEDDKEKWTLFVTYIFMSLAKTSADDVATVEDVGIRDAMCSHFSRFPFPADSVSSCKEKLSK</sequence>
<accession>A0A1D1W9J5</accession>
<dbReference type="EMBL" id="BDGG01000020">
    <property type="protein sequence ID" value="GAV08998.1"/>
    <property type="molecule type" value="Genomic_DNA"/>
</dbReference>
<keyword evidence="6" id="KW-0539">Nucleus</keyword>
<feature type="compositionally biased region" description="Polar residues" evidence="7">
    <location>
        <begin position="70"/>
        <end position="79"/>
    </location>
</feature>
<evidence type="ECO:0000256" key="7">
    <source>
        <dbReference type="SAM" id="MobiDB-lite"/>
    </source>
</evidence>
<comment type="subcellular location">
    <subcellularLocation>
        <location evidence="2">Cytoplasm</location>
        <location evidence="2">P-body</location>
    </subcellularLocation>
    <subcellularLocation>
        <location evidence="1">Nucleus</location>
    </subcellularLocation>
</comment>
<dbReference type="Proteomes" id="UP000186922">
    <property type="component" value="Unassembled WGS sequence"/>
</dbReference>
<dbReference type="InterPro" id="IPR039900">
    <property type="entry name" value="Pat1-like"/>
</dbReference>
<dbReference type="GO" id="GO:0033962">
    <property type="term" value="P:P-body assembly"/>
    <property type="evidence" value="ECO:0007669"/>
    <property type="project" value="TreeGrafter"/>
</dbReference>
<evidence type="ECO:0000256" key="1">
    <source>
        <dbReference type="ARBA" id="ARBA00004123"/>
    </source>
</evidence>
<keyword evidence="5" id="KW-0694">RNA-binding</keyword>
<comment type="similarity">
    <text evidence="3">Belongs to the PAT1 family.</text>
</comment>
<evidence type="ECO:0000256" key="3">
    <source>
        <dbReference type="ARBA" id="ARBA00009138"/>
    </source>
</evidence>
<evidence type="ECO:0000256" key="5">
    <source>
        <dbReference type="ARBA" id="ARBA00022884"/>
    </source>
</evidence>
<comment type="caution">
    <text evidence="9">The sequence shown here is derived from an EMBL/GenBank/DDBJ whole genome shotgun (WGS) entry which is preliminary data.</text>
</comment>
<keyword evidence="4" id="KW-0963">Cytoplasm</keyword>
<gene>
    <name evidence="9" type="primary">RvY_18608-1</name>
    <name evidence="9" type="synonym">RvY_18608.1</name>
    <name evidence="9" type="ORF">RvY_18608</name>
</gene>
<evidence type="ECO:0000256" key="6">
    <source>
        <dbReference type="ARBA" id="ARBA00023242"/>
    </source>
</evidence>
<keyword evidence="10" id="KW-1185">Reference proteome</keyword>
<dbReference type="PANTHER" id="PTHR21551:SF0">
    <property type="entry name" value="PROTEIN ASSOCIATED WITH TOPO II RELATED-1, ISOFORM A"/>
    <property type="match status" value="1"/>
</dbReference>
<dbReference type="GO" id="GO:0005634">
    <property type="term" value="C:nucleus"/>
    <property type="evidence" value="ECO:0007669"/>
    <property type="project" value="UniProtKB-SubCell"/>
</dbReference>
<dbReference type="STRING" id="947166.A0A1D1W9J5"/>
<dbReference type="GO" id="GO:0003723">
    <property type="term" value="F:RNA binding"/>
    <property type="evidence" value="ECO:0007669"/>
    <property type="project" value="UniProtKB-KW"/>
</dbReference>
<dbReference type="OrthoDB" id="74835at2759"/>
<feature type="compositionally biased region" description="Basic and acidic residues" evidence="7">
    <location>
        <begin position="58"/>
        <end position="67"/>
    </location>
</feature>
<dbReference type="GO" id="GO:0000290">
    <property type="term" value="P:deadenylation-dependent decapping of nuclear-transcribed mRNA"/>
    <property type="evidence" value="ECO:0007669"/>
    <property type="project" value="InterPro"/>
</dbReference>
<dbReference type="PANTHER" id="PTHR21551">
    <property type="entry name" value="TOPOISOMERASE II-ASSOCIATED PROTEIN PAT1"/>
    <property type="match status" value="1"/>
</dbReference>
<dbReference type="AlphaFoldDB" id="A0A1D1W9J5"/>
<proteinExistence type="inferred from homology"/>
<feature type="region of interest" description="Disordered" evidence="7">
    <location>
        <begin position="237"/>
        <end position="312"/>
    </location>
</feature>
<evidence type="ECO:0000256" key="4">
    <source>
        <dbReference type="ARBA" id="ARBA00022490"/>
    </source>
</evidence>
<dbReference type="Pfam" id="PF09770">
    <property type="entry name" value="PAT1"/>
    <property type="match status" value="1"/>
</dbReference>
<name>A0A1D1W9J5_RAMVA</name>
<evidence type="ECO:0000313" key="10">
    <source>
        <dbReference type="Proteomes" id="UP000186922"/>
    </source>
</evidence>
<dbReference type="InterPro" id="IPR019167">
    <property type="entry name" value="PAT1_dom"/>
</dbReference>